<dbReference type="Proteomes" id="UP000177141">
    <property type="component" value="Unassembled WGS sequence"/>
</dbReference>
<proteinExistence type="inferred from homology"/>
<name>A0A1F7IZ76_9BACT</name>
<dbReference type="STRING" id="1802061.A3A93_05535"/>
<dbReference type="Gene3D" id="3.40.1620.10">
    <property type="entry name" value="YefM-like domain"/>
    <property type="match status" value="1"/>
</dbReference>
<evidence type="ECO:0000313" key="3">
    <source>
        <dbReference type="Proteomes" id="UP000177141"/>
    </source>
</evidence>
<dbReference type="EMBL" id="MGAL01000012">
    <property type="protein sequence ID" value="OGK48649.1"/>
    <property type="molecule type" value="Genomic_DNA"/>
</dbReference>
<dbReference type="AlphaFoldDB" id="A0A1F7IZ76"/>
<dbReference type="InterPro" id="IPR036165">
    <property type="entry name" value="YefM-like_sf"/>
</dbReference>
<comment type="similarity">
    <text evidence="1">Belongs to the phD/YefM antitoxin family.</text>
</comment>
<evidence type="ECO:0000313" key="2">
    <source>
        <dbReference type="EMBL" id="OGK48649.1"/>
    </source>
</evidence>
<dbReference type="SUPFAM" id="SSF143120">
    <property type="entry name" value="YefM-like"/>
    <property type="match status" value="1"/>
</dbReference>
<reference evidence="2 3" key="1">
    <citation type="journal article" date="2016" name="Nat. Commun.">
        <title>Thousands of microbial genomes shed light on interconnected biogeochemical processes in an aquifer system.</title>
        <authorList>
            <person name="Anantharaman K."/>
            <person name="Brown C.T."/>
            <person name="Hug L.A."/>
            <person name="Sharon I."/>
            <person name="Castelle C.J."/>
            <person name="Probst A.J."/>
            <person name="Thomas B.C."/>
            <person name="Singh A."/>
            <person name="Wilkins M.J."/>
            <person name="Karaoz U."/>
            <person name="Brodie E.L."/>
            <person name="Williams K.H."/>
            <person name="Hubbard S.S."/>
            <person name="Banfield J.F."/>
        </authorList>
    </citation>
    <scope>NUCLEOTIDE SEQUENCE [LARGE SCALE GENOMIC DNA]</scope>
</reference>
<sequence length="88" mass="10284">MFTQSTIPVRDILRDYKKVFDRVKKSGKGVVVIRDNIPQVAIISLEEYEKIQLDNLRNDAIKEYNEGKTRSIDTKEDLENYFNEAEST</sequence>
<comment type="caution">
    <text evidence="2">The sequence shown here is derived from an EMBL/GenBank/DDBJ whole genome shotgun (WGS) entry which is preliminary data.</text>
</comment>
<protein>
    <recommendedName>
        <fullName evidence="4">Antitoxin</fullName>
    </recommendedName>
</protein>
<evidence type="ECO:0008006" key="4">
    <source>
        <dbReference type="Google" id="ProtNLM"/>
    </source>
</evidence>
<evidence type="ECO:0000256" key="1">
    <source>
        <dbReference type="ARBA" id="ARBA00009981"/>
    </source>
</evidence>
<gene>
    <name evidence="2" type="ORF">A3A93_05535</name>
</gene>
<accession>A0A1F7IZ76</accession>
<organism evidence="2 3">
    <name type="scientific">Candidatus Roizmanbacteria bacterium RIFCSPLOWO2_01_FULL_38_12</name>
    <dbReference type="NCBI Taxonomy" id="1802061"/>
    <lineage>
        <taxon>Bacteria</taxon>
        <taxon>Candidatus Roizmaniibacteriota</taxon>
    </lineage>
</organism>